<gene>
    <name evidence="1" type="ORF">A2165_02420</name>
</gene>
<evidence type="ECO:0000313" key="2">
    <source>
        <dbReference type="Proteomes" id="UP000179252"/>
    </source>
</evidence>
<dbReference type="SFLD" id="SFLDG01135">
    <property type="entry name" value="C1.5.6:_HAD__Beta-PGM__Phospha"/>
    <property type="match status" value="1"/>
</dbReference>
<dbReference type="Pfam" id="PF13419">
    <property type="entry name" value="HAD_2"/>
    <property type="match status" value="1"/>
</dbReference>
<proteinExistence type="predicted"/>
<dbReference type="Gene3D" id="3.40.50.1000">
    <property type="entry name" value="HAD superfamily/HAD-like"/>
    <property type="match status" value="1"/>
</dbReference>
<evidence type="ECO:0000313" key="1">
    <source>
        <dbReference type="EMBL" id="OGD84588.1"/>
    </source>
</evidence>
<dbReference type="NCBIfam" id="TIGR01509">
    <property type="entry name" value="HAD-SF-IA-v3"/>
    <property type="match status" value="1"/>
</dbReference>
<dbReference type="InterPro" id="IPR051806">
    <property type="entry name" value="HAD-like_SPP"/>
</dbReference>
<dbReference type="AlphaFoldDB" id="A0A1F5FY94"/>
<name>A0A1F5FY94_9BACT</name>
<protein>
    <recommendedName>
        <fullName evidence="3">Phosphatase</fullName>
    </recommendedName>
</protein>
<dbReference type="SFLD" id="SFLDG01129">
    <property type="entry name" value="C1.5:_HAD__Beta-PGM__Phosphata"/>
    <property type="match status" value="1"/>
</dbReference>
<dbReference type="EMBL" id="MFAU01000017">
    <property type="protein sequence ID" value="OGD84588.1"/>
    <property type="molecule type" value="Genomic_DNA"/>
</dbReference>
<organism evidence="1 2">
    <name type="scientific">Candidatus Curtissbacteria bacterium RBG_13_40_7</name>
    <dbReference type="NCBI Taxonomy" id="1797706"/>
    <lineage>
        <taxon>Bacteria</taxon>
        <taxon>Candidatus Curtissiibacteriota</taxon>
    </lineage>
</organism>
<dbReference type="InterPro" id="IPR041492">
    <property type="entry name" value="HAD_2"/>
</dbReference>
<accession>A0A1F5FY94</accession>
<dbReference type="PRINTS" id="PR00413">
    <property type="entry name" value="HADHALOGNASE"/>
</dbReference>
<dbReference type="Gene3D" id="1.10.150.240">
    <property type="entry name" value="Putative phosphatase, domain 2"/>
    <property type="match status" value="1"/>
</dbReference>
<dbReference type="PANTHER" id="PTHR43481:SF4">
    <property type="entry name" value="GLYCEROL-1-PHOSPHATE PHOSPHOHYDROLASE 1-RELATED"/>
    <property type="match status" value="1"/>
</dbReference>
<dbReference type="PANTHER" id="PTHR43481">
    <property type="entry name" value="FRUCTOSE-1-PHOSPHATE PHOSPHATASE"/>
    <property type="match status" value="1"/>
</dbReference>
<dbReference type="InterPro" id="IPR006439">
    <property type="entry name" value="HAD-SF_hydro_IA"/>
</dbReference>
<sequence length="221" mass="24913">MRFAIRGVIYDLDDLMVNSYPLHMEAMLKIFEKYGKDMGNLPSQMVKNMVGRRIKDILTDLIGFFELDVDFEKFSKERSDIFLALVKSKIKPMPGLLKSLRLFTENNFKIALGSSGTKKYINIVLKKFSIKDYFNVIVTGDDVKNGKPNPETYLVSAQKLGLKPQNTLVLEDATNGIESAKVAGCWCIAVKNKNTPPQDLSRADIIVKSLEEIDLDLINSL</sequence>
<comment type="caution">
    <text evidence="1">The sequence shown here is derived from an EMBL/GenBank/DDBJ whole genome shotgun (WGS) entry which is preliminary data.</text>
</comment>
<evidence type="ECO:0008006" key="3">
    <source>
        <dbReference type="Google" id="ProtNLM"/>
    </source>
</evidence>
<dbReference type="SUPFAM" id="SSF56784">
    <property type="entry name" value="HAD-like"/>
    <property type="match status" value="1"/>
</dbReference>
<reference evidence="1 2" key="1">
    <citation type="journal article" date="2016" name="Nat. Commun.">
        <title>Thousands of microbial genomes shed light on interconnected biogeochemical processes in an aquifer system.</title>
        <authorList>
            <person name="Anantharaman K."/>
            <person name="Brown C.T."/>
            <person name="Hug L.A."/>
            <person name="Sharon I."/>
            <person name="Castelle C.J."/>
            <person name="Probst A.J."/>
            <person name="Thomas B.C."/>
            <person name="Singh A."/>
            <person name="Wilkins M.J."/>
            <person name="Karaoz U."/>
            <person name="Brodie E.L."/>
            <person name="Williams K.H."/>
            <person name="Hubbard S.S."/>
            <person name="Banfield J.F."/>
        </authorList>
    </citation>
    <scope>NUCLEOTIDE SEQUENCE [LARGE SCALE GENOMIC DNA]</scope>
</reference>
<dbReference type="NCBIfam" id="TIGR01549">
    <property type="entry name" value="HAD-SF-IA-v1"/>
    <property type="match status" value="1"/>
</dbReference>
<dbReference type="InterPro" id="IPR023214">
    <property type="entry name" value="HAD_sf"/>
</dbReference>
<dbReference type="Proteomes" id="UP000179252">
    <property type="component" value="Unassembled WGS sequence"/>
</dbReference>
<dbReference type="GO" id="GO:0050308">
    <property type="term" value="F:sugar-phosphatase activity"/>
    <property type="evidence" value="ECO:0007669"/>
    <property type="project" value="TreeGrafter"/>
</dbReference>
<dbReference type="InterPro" id="IPR036412">
    <property type="entry name" value="HAD-like_sf"/>
</dbReference>
<dbReference type="InterPro" id="IPR023198">
    <property type="entry name" value="PGP-like_dom2"/>
</dbReference>
<dbReference type="SFLD" id="SFLDS00003">
    <property type="entry name" value="Haloacid_Dehalogenase"/>
    <property type="match status" value="1"/>
</dbReference>